<dbReference type="GO" id="GO:0004595">
    <property type="term" value="F:pantetheine-phosphate adenylyltransferase activity"/>
    <property type="evidence" value="ECO:0007669"/>
    <property type="project" value="UniProtKB-UniRule"/>
</dbReference>
<dbReference type="InterPro" id="IPR004821">
    <property type="entry name" value="Cyt_trans-like"/>
</dbReference>
<feature type="binding site" evidence="9">
    <location>
        <position position="41"/>
    </location>
    <ligand>
        <name>substrate</name>
    </ligand>
</feature>
<feature type="domain" description="Cytidyltransferase-like" evidence="10">
    <location>
        <begin position="5"/>
        <end position="133"/>
    </location>
</feature>
<reference evidence="11" key="2">
    <citation type="submission" date="2022-06" db="EMBL/GenBank/DDBJ databases">
        <title>Thermospira aquatica gen. nov., sp. nov.</title>
        <authorList>
            <person name="Ben Ali Gam Z."/>
            <person name="Labat M."/>
        </authorList>
    </citation>
    <scope>NUCLEOTIDE SEQUENCE</scope>
    <source>
        <strain evidence="11">F1F22</strain>
    </source>
</reference>
<evidence type="ECO:0000313" key="12">
    <source>
        <dbReference type="Proteomes" id="UP001056539"/>
    </source>
</evidence>
<keyword evidence="6 9" id="KW-0460">Magnesium</keyword>
<evidence type="ECO:0000256" key="5">
    <source>
        <dbReference type="ARBA" id="ARBA00022840"/>
    </source>
</evidence>
<evidence type="ECO:0000256" key="1">
    <source>
        <dbReference type="ARBA" id="ARBA00022490"/>
    </source>
</evidence>
<dbReference type="PANTHER" id="PTHR21342:SF1">
    <property type="entry name" value="PHOSPHOPANTETHEINE ADENYLYLTRANSFERASE"/>
    <property type="match status" value="1"/>
</dbReference>
<keyword evidence="4 9" id="KW-0547">Nucleotide-binding</keyword>
<dbReference type="CDD" id="cd02163">
    <property type="entry name" value="PPAT"/>
    <property type="match status" value="1"/>
</dbReference>
<evidence type="ECO:0000256" key="3">
    <source>
        <dbReference type="ARBA" id="ARBA00022695"/>
    </source>
</evidence>
<feature type="binding site" evidence="9">
    <location>
        <position position="9"/>
    </location>
    <ligand>
        <name>substrate</name>
    </ligand>
</feature>
<feature type="binding site" evidence="9">
    <location>
        <position position="17"/>
    </location>
    <ligand>
        <name>ATP</name>
        <dbReference type="ChEBI" id="CHEBI:30616"/>
    </ligand>
</feature>
<protein>
    <recommendedName>
        <fullName evidence="9">Phosphopantetheine adenylyltransferase</fullName>
        <ecNumber evidence="9">2.7.7.3</ecNumber>
    </recommendedName>
    <alternativeName>
        <fullName evidence="9">Dephospho-CoA pyrophosphorylase</fullName>
    </alternativeName>
    <alternativeName>
        <fullName evidence="9">Pantetheine-phosphate adenylyltransferase</fullName>
        <shortName evidence="9">PPAT</shortName>
    </alternativeName>
</protein>
<keyword evidence="12" id="KW-1185">Reference proteome</keyword>
<feature type="binding site" evidence="9">
    <location>
        <begin position="9"/>
        <end position="10"/>
    </location>
    <ligand>
        <name>ATP</name>
        <dbReference type="ChEBI" id="CHEBI:30616"/>
    </ligand>
</feature>
<dbReference type="KEGG" id="taqu:KDW03_01235"/>
<comment type="subcellular location">
    <subcellularLocation>
        <location evidence="9">Cytoplasm</location>
    </subcellularLocation>
</comment>
<comment type="cofactor">
    <cofactor evidence="9">
        <name>Mg(2+)</name>
        <dbReference type="ChEBI" id="CHEBI:18420"/>
    </cofactor>
</comment>
<comment type="pathway">
    <text evidence="9">Cofactor biosynthesis; coenzyme A biosynthesis; CoA from (R)-pantothenate: step 4/5.</text>
</comment>
<dbReference type="InterPro" id="IPR001980">
    <property type="entry name" value="PPAT"/>
</dbReference>
<dbReference type="GO" id="GO:0015937">
    <property type="term" value="P:coenzyme A biosynthetic process"/>
    <property type="evidence" value="ECO:0007669"/>
    <property type="project" value="UniProtKB-UniRule"/>
</dbReference>
<dbReference type="SUPFAM" id="SSF52374">
    <property type="entry name" value="Nucleotidylyl transferase"/>
    <property type="match status" value="1"/>
</dbReference>
<sequence length="159" mass="18004">MRLAVYPGSFDPFTNGHLDIALRAANIFDHVIIAVLHNQSKQPLFTVEERLSMIREIFEKDPRFSVDSFSGLLAHYVKKKQANAIIRGLRAVSDFEFEIQVASMNAHLCPEVETVFLMASEDNLFVSSSIIKEIALLEGDISDKVPAPVWRELCRKRNT</sequence>
<organism evidence="11 12">
    <name type="scientific">Thermospira aquatica</name>
    <dbReference type="NCBI Taxonomy" id="2828656"/>
    <lineage>
        <taxon>Bacteria</taxon>
        <taxon>Pseudomonadati</taxon>
        <taxon>Spirochaetota</taxon>
        <taxon>Spirochaetia</taxon>
        <taxon>Brevinematales</taxon>
        <taxon>Thermospiraceae</taxon>
        <taxon>Thermospira</taxon>
    </lineage>
</organism>
<evidence type="ECO:0000313" key="11">
    <source>
        <dbReference type="EMBL" id="URA10455.1"/>
    </source>
</evidence>
<evidence type="ECO:0000256" key="4">
    <source>
        <dbReference type="ARBA" id="ARBA00022741"/>
    </source>
</evidence>
<keyword evidence="2 9" id="KW-0808">Transferase</keyword>
<comment type="subunit">
    <text evidence="9">Homohexamer.</text>
</comment>
<dbReference type="RefSeq" id="WP_271435582.1">
    <property type="nucleotide sequence ID" value="NZ_CP073355.1"/>
</dbReference>
<dbReference type="EMBL" id="CP073355">
    <property type="protein sequence ID" value="URA10455.1"/>
    <property type="molecule type" value="Genomic_DNA"/>
</dbReference>
<feature type="site" description="Transition state stabilizer" evidence="9">
    <location>
        <position position="17"/>
    </location>
</feature>
<evidence type="ECO:0000259" key="10">
    <source>
        <dbReference type="Pfam" id="PF01467"/>
    </source>
</evidence>
<dbReference type="NCBIfam" id="TIGR00125">
    <property type="entry name" value="cyt_tran_rel"/>
    <property type="match status" value="1"/>
</dbReference>
<keyword evidence="7 9" id="KW-0173">Coenzyme A biosynthesis</keyword>
<dbReference type="HAMAP" id="MF_00151">
    <property type="entry name" value="PPAT_bact"/>
    <property type="match status" value="1"/>
</dbReference>
<feature type="binding site" evidence="9">
    <location>
        <position position="87"/>
    </location>
    <ligand>
        <name>substrate</name>
    </ligand>
</feature>
<comment type="catalytic activity">
    <reaction evidence="8 9">
        <text>(R)-4'-phosphopantetheine + ATP + H(+) = 3'-dephospho-CoA + diphosphate</text>
        <dbReference type="Rhea" id="RHEA:19801"/>
        <dbReference type="ChEBI" id="CHEBI:15378"/>
        <dbReference type="ChEBI" id="CHEBI:30616"/>
        <dbReference type="ChEBI" id="CHEBI:33019"/>
        <dbReference type="ChEBI" id="CHEBI:57328"/>
        <dbReference type="ChEBI" id="CHEBI:61723"/>
        <dbReference type="EC" id="2.7.7.3"/>
    </reaction>
</comment>
<dbReference type="Gene3D" id="3.40.50.620">
    <property type="entry name" value="HUPs"/>
    <property type="match status" value="1"/>
</dbReference>
<accession>A0AAX3BDZ4</accession>
<name>A0AAX3BDZ4_9SPIR</name>
<feature type="binding site" evidence="9">
    <location>
        <begin position="88"/>
        <end position="90"/>
    </location>
    <ligand>
        <name>ATP</name>
        <dbReference type="ChEBI" id="CHEBI:30616"/>
    </ligand>
</feature>
<dbReference type="NCBIfam" id="TIGR01510">
    <property type="entry name" value="coaD_prev_kdtB"/>
    <property type="match status" value="1"/>
</dbReference>
<dbReference type="Pfam" id="PF01467">
    <property type="entry name" value="CTP_transf_like"/>
    <property type="match status" value="1"/>
</dbReference>
<comment type="similarity">
    <text evidence="9">Belongs to the bacterial CoaD family.</text>
</comment>
<dbReference type="EC" id="2.7.7.3" evidence="9"/>
<dbReference type="Proteomes" id="UP001056539">
    <property type="component" value="Chromosome"/>
</dbReference>
<feature type="binding site" evidence="9">
    <location>
        <position position="98"/>
    </location>
    <ligand>
        <name>ATP</name>
        <dbReference type="ChEBI" id="CHEBI:30616"/>
    </ligand>
</feature>
<dbReference type="AlphaFoldDB" id="A0AAX3BDZ4"/>
<dbReference type="InterPro" id="IPR014729">
    <property type="entry name" value="Rossmann-like_a/b/a_fold"/>
</dbReference>
<keyword evidence="1 9" id="KW-0963">Cytoplasm</keyword>
<evidence type="ECO:0000256" key="2">
    <source>
        <dbReference type="ARBA" id="ARBA00022679"/>
    </source>
</evidence>
<evidence type="ECO:0000256" key="6">
    <source>
        <dbReference type="ARBA" id="ARBA00022842"/>
    </source>
</evidence>
<dbReference type="PRINTS" id="PR01020">
    <property type="entry name" value="LPSBIOSNTHSS"/>
</dbReference>
<evidence type="ECO:0000256" key="7">
    <source>
        <dbReference type="ARBA" id="ARBA00022993"/>
    </source>
</evidence>
<feature type="binding site" evidence="9">
    <location>
        <begin position="123"/>
        <end position="129"/>
    </location>
    <ligand>
        <name>ATP</name>
        <dbReference type="ChEBI" id="CHEBI:30616"/>
    </ligand>
</feature>
<comment type="function">
    <text evidence="9">Reversibly transfers an adenylyl group from ATP to 4'-phosphopantetheine, yielding dephospho-CoA (dPCoA) and pyrophosphate.</text>
</comment>
<reference evidence="11" key="1">
    <citation type="submission" date="2021-04" db="EMBL/GenBank/DDBJ databases">
        <authorList>
            <person name="Postec A."/>
        </authorList>
    </citation>
    <scope>NUCLEOTIDE SEQUENCE</scope>
    <source>
        <strain evidence="11">F1F22</strain>
    </source>
</reference>
<evidence type="ECO:0000256" key="9">
    <source>
        <dbReference type="HAMAP-Rule" id="MF_00151"/>
    </source>
</evidence>
<keyword evidence="3 9" id="KW-0548">Nucleotidyltransferase</keyword>
<dbReference type="GO" id="GO:0005524">
    <property type="term" value="F:ATP binding"/>
    <property type="evidence" value="ECO:0007669"/>
    <property type="project" value="UniProtKB-KW"/>
</dbReference>
<dbReference type="GO" id="GO:0005737">
    <property type="term" value="C:cytoplasm"/>
    <property type="evidence" value="ECO:0007669"/>
    <property type="project" value="UniProtKB-SubCell"/>
</dbReference>
<feature type="binding site" evidence="9">
    <location>
        <position position="73"/>
    </location>
    <ligand>
        <name>substrate</name>
    </ligand>
</feature>
<evidence type="ECO:0000256" key="8">
    <source>
        <dbReference type="ARBA" id="ARBA00029346"/>
    </source>
</evidence>
<dbReference type="PANTHER" id="PTHR21342">
    <property type="entry name" value="PHOSPHOPANTETHEINE ADENYLYLTRANSFERASE"/>
    <property type="match status" value="1"/>
</dbReference>
<keyword evidence="5 9" id="KW-0067">ATP-binding</keyword>
<gene>
    <name evidence="9 11" type="primary">coaD</name>
    <name evidence="11" type="ORF">KDW03_01235</name>
</gene>
<proteinExistence type="inferred from homology"/>